<reference evidence="3" key="1">
    <citation type="journal article" date="2019" name="Int. J. Syst. Evol. Microbiol.">
        <title>The Global Catalogue of Microorganisms (GCM) 10K type strain sequencing project: providing services to taxonomists for standard genome sequencing and annotation.</title>
        <authorList>
            <consortium name="The Broad Institute Genomics Platform"/>
            <consortium name="The Broad Institute Genome Sequencing Center for Infectious Disease"/>
            <person name="Wu L."/>
            <person name="Ma J."/>
        </authorList>
    </citation>
    <scope>NUCLEOTIDE SEQUENCE [LARGE SCALE GENOMIC DNA]</scope>
    <source>
        <strain evidence="3">PCU 280</strain>
    </source>
</reference>
<protein>
    <submittedName>
        <fullName evidence="2">Amidase</fullName>
        <ecNumber evidence="2">3.5.1.4</ecNumber>
    </submittedName>
</protein>
<feature type="domain" description="Amidase" evidence="1">
    <location>
        <begin position="20"/>
        <end position="177"/>
    </location>
</feature>
<dbReference type="InterPro" id="IPR020556">
    <property type="entry name" value="Amidase_CS"/>
</dbReference>
<dbReference type="RefSeq" id="WP_379234523.1">
    <property type="nucleotide sequence ID" value="NZ_JBHSTE010000003.1"/>
</dbReference>
<gene>
    <name evidence="2" type="ORF">ACFP56_11520</name>
</gene>
<evidence type="ECO:0000259" key="1">
    <source>
        <dbReference type="Pfam" id="PF01425"/>
    </source>
</evidence>
<evidence type="ECO:0000313" key="2">
    <source>
        <dbReference type="EMBL" id="MFC6333255.1"/>
    </source>
</evidence>
<dbReference type="InterPro" id="IPR036928">
    <property type="entry name" value="AS_sf"/>
</dbReference>
<dbReference type="InterPro" id="IPR023631">
    <property type="entry name" value="Amidase_dom"/>
</dbReference>
<organism evidence="2 3">
    <name type="scientific">Paenibacillus septentrionalis</name>
    <dbReference type="NCBI Taxonomy" id="429342"/>
    <lineage>
        <taxon>Bacteria</taxon>
        <taxon>Bacillati</taxon>
        <taxon>Bacillota</taxon>
        <taxon>Bacilli</taxon>
        <taxon>Bacillales</taxon>
        <taxon>Paenibacillaceae</taxon>
        <taxon>Paenibacillus</taxon>
    </lineage>
</organism>
<dbReference type="EMBL" id="JBHSTE010000003">
    <property type="protein sequence ID" value="MFC6333255.1"/>
    <property type="molecule type" value="Genomic_DNA"/>
</dbReference>
<accession>A0ABW1V3U6</accession>
<proteinExistence type="predicted"/>
<evidence type="ECO:0000313" key="3">
    <source>
        <dbReference type="Proteomes" id="UP001596233"/>
    </source>
</evidence>
<keyword evidence="3" id="KW-1185">Reference proteome</keyword>
<dbReference type="PANTHER" id="PTHR46310:SF7">
    <property type="entry name" value="AMIDASE 1"/>
    <property type="match status" value="1"/>
</dbReference>
<dbReference type="Pfam" id="PF01425">
    <property type="entry name" value="Amidase"/>
    <property type="match status" value="1"/>
</dbReference>
<dbReference type="EC" id="3.5.1.4" evidence="2"/>
<comment type="caution">
    <text evidence="2">The sequence shown here is derived from an EMBL/GenBank/DDBJ whole genome shotgun (WGS) entry which is preliminary data.</text>
</comment>
<dbReference type="SUPFAM" id="SSF75304">
    <property type="entry name" value="Amidase signature (AS) enzymes"/>
    <property type="match status" value="1"/>
</dbReference>
<dbReference type="Gene3D" id="3.90.1300.10">
    <property type="entry name" value="Amidase signature (AS) domain"/>
    <property type="match status" value="1"/>
</dbReference>
<dbReference type="PANTHER" id="PTHR46310">
    <property type="entry name" value="AMIDASE 1"/>
    <property type="match status" value="1"/>
</dbReference>
<dbReference type="PROSITE" id="PS00571">
    <property type="entry name" value="AMIDASES"/>
    <property type="match status" value="1"/>
</dbReference>
<name>A0ABW1V3U6_9BACL</name>
<keyword evidence="2" id="KW-0378">Hydrolase</keyword>
<sequence>MRDKWGAYIEHNVTLAPTGSGQLNGLTFAAKDVIAIANHTSGAGNPDWLETHLPSTKTASNIERLLAEGAELLGMTHTDELMYSLNGENYHYGTPINPKAPHCIPGGSSSGSAVAVAAQLVDFALGTDTGGSVRVPSSYCGIYGFRPTHGIVSMDGVIPLAESFDTLGWMANDSDILLKVGEVLIEQSDIDHEEFNTMYTSKESWSLVDEDCAKTLTSHFKRIENSLGSISDIELAPEGLAVWMDTFRYLQGFEIWREHRQWIEQYNPRFGPGISDRFKWASTIKESECISSLELRSLIRDRLTQLIGKNGLLFLPTTPGAPPLLNQSGSLLEQRRNFTLQLSCIAGLAGLPQVHIPYKSSPASPFGFSIIAGHGQDLRLLRFVKRYAALLSGEGKSDEASND</sequence>
<dbReference type="NCBIfam" id="NF006169">
    <property type="entry name" value="PRK08310.1"/>
    <property type="match status" value="1"/>
</dbReference>
<dbReference type="Proteomes" id="UP001596233">
    <property type="component" value="Unassembled WGS sequence"/>
</dbReference>
<dbReference type="GO" id="GO:0004040">
    <property type="term" value="F:amidase activity"/>
    <property type="evidence" value="ECO:0007669"/>
    <property type="project" value="UniProtKB-EC"/>
</dbReference>